<dbReference type="InterPro" id="IPR011012">
    <property type="entry name" value="Longin-like_dom_sf"/>
</dbReference>
<protein>
    <submittedName>
        <fullName evidence="8">AP-2 complex subunit sigma-1 isoform 1</fullName>
    </submittedName>
</protein>
<dbReference type="Gramene" id="EME30265">
    <property type="protein sequence ID" value="EME30265"/>
    <property type="gene ID" value="Gasu_24160"/>
</dbReference>
<evidence type="ECO:0000256" key="2">
    <source>
        <dbReference type="ARBA" id="ARBA00006972"/>
    </source>
</evidence>
<evidence type="ECO:0000256" key="3">
    <source>
        <dbReference type="ARBA" id="ARBA00022448"/>
    </source>
</evidence>
<dbReference type="AlphaFoldDB" id="M2X1M8"/>
<feature type="compositionally biased region" description="Polar residues" evidence="6">
    <location>
        <begin position="149"/>
        <end position="172"/>
    </location>
</feature>
<sequence>MIHFILALNIRGQVRLHRFYCFTDSEPDEGVTGKQGELGRIPKPVFRLEGSASKSTASYPLVVRLAPSVNAEMTKSNSSDDFKKKKVVERTKSWNLSHATSGSALIDWTSDSSETLSHSVPTSKVLAKNGEKKQLSEDSVDLIGLWASDQEQGNNTHRSRSSINNTDSNQSKNNHRELERSTKESLKKHFISYRLSADVEDKSPLTPAKKAFIDQVYAQVVSKDYQNSPNFMSFQKYKVVFRRYANLYFILGVDRDDDEFAMLEWIHLWMEVLDEYFGDATELDLMYNFYKCYIILDEMICGGNIIETSKDVILTRLAQLEKLEK</sequence>
<gene>
    <name evidence="8" type="ORF">Gasu_24160</name>
</gene>
<name>M2X1M8_GALSU</name>
<dbReference type="PANTHER" id="PTHR11753">
    <property type="entry name" value="ADAPTOR COMPLEXES SMALL SUBUNIT FAMILY"/>
    <property type="match status" value="1"/>
</dbReference>
<dbReference type="GO" id="GO:0015031">
    <property type="term" value="P:protein transport"/>
    <property type="evidence" value="ECO:0007669"/>
    <property type="project" value="UniProtKB-KW"/>
</dbReference>
<dbReference type="KEGG" id="gsl:Gasu_24160"/>
<dbReference type="STRING" id="130081.M2X1M8"/>
<dbReference type="Pfam" id="PF01217">
    <property type="entry name" value="Clat_adaptor_s"/>
    <property type="match status" value="1"/>
</dbReference>
<keyword evidence="5" id="KW-0472">Membrane</keyword>
<dbReference type="Gene3D" id="3.30.450.60">
    <property type="match status" value="1"/>
</dbReference>
<dbReference type="GO" id="GO:0012505">
    <property type="term" value="C:endomembrane system"/>
    <property type="evidence" value="ECO:0007669"/>
    <property type="project" value="UniProtKB-SubCell"/>
</dbReference>
<evidence type="ECO:0000259" key="7">
    <source>
        <dbReference type="Pfam" id="PF01217"/>
    </source>
</evidence>
<dbReference type="EMBL" id="KB454501">
    <property type="protein sequence ID" value="EME30265.1"/>
    <property type="molecule type" value="Genomic_DNA"/>
</dbReference>
<comment type="subcellular location">
    <subcellularLocation>
        <location evidence="1">Endomembrane system</location>
    </subcellularLocation>
</comment>
<dbReference type="OrthoDB" id="371463at2759"/>
<feature type="compositionally biased region" description="Basic and acidic residues" evidence="6">
    <location>
        <begin position="174"/>
        <end position="183"/>
    </location>
</feature>
<feature type="region of interest" description="Disordered" evidence="6">
    <location>
        <begin position="149"/>
        <end position="183"/>
    </location>
</feature>
<keyword evidence="3" id="KW-0813">Transport</keyword>
<comment type="similarity">
    <text evidence="2">Belongs to the adaptor complexes small subunit family.</text>
</comment>
<dbReference type="InterPro" id="IPR016635">
    <property type="entry name" value="AP_complex_ssu"/>
</dbReference>
<evidence type="ECO:0000256" key="4">
    <source>
        <dbReference type="ARBA" id="ARBA00022927"/>
    </source>
</evidence>
<dbReference type="GeneID" id="17089006"/>
<accession>M2X1M8</accession>
<keyword evidence="9" id="KW-1185">Reference proteome</keyword>
<dbReference type="RefSeq" id="XP_005706785.1">
    <property type="nucleotide sequence ID" value="XM_005706728.1"/>
</dbReference>
<dbReference type="eggNOG" id="KOG0935">
    <property type="taxonomic scope" value="Eukaryota"/>
</dbReference>
<keyword evidence="4" id="KW-0653">Protein transport</keyword>
<evidence type="ECO:0000256" key="1">
    <source>
        <dbReference type="ARBA" id="ARBA00004308"/>
    </source>
</evidence>
<reference evidence="9" key="1">
    <citation type="journal article" date="2013" name="Science">
        <title>Gene transfer from bacteria and archaea facilitated evolution of an extremophilic eukaryote.</title>
        <authorList>
            <person name="Schonknecht G."/>
            <person name="Chen W.H."/>
            <person name="Ternes C.M."/>
            <person name="Barbier G.G."/>
            <person name="Shrestha R.P."/>
            <person name="Stanke M."/>
            <person name="Brautigam A."/>
            <person name="Baker B.J."/>
            <person name="Banfield J.F."/>
            <person name="Garavito R.M."/>
            <person name="Carr K."/>
            <person name="Wilkerson C."/>
            <person name="Rensing S.A."/>
            <person name="Gagneul D."/>
            <person name="Dickenson N.E."/>
            <person name="Oesterhelt C."/>
            <person name="Lercher M.J."/>
            <person name="Weber A.P."/>
        </authorList>
    </citation>
    <scope>NUCLEOTIDE SEQUENCE [LARGE SCALE GENOMIC DNA]</scope>
    <source>
        <strain evidence="9">074W</strain>
    </source>
</reference>
<proteinExistence type="inferred from homology"/>
<evidence type="ECO:0000313" key="9">
    <source>
        <dbReference type="Proteomes" id="UP000030680"/>
    </source>
</evidence>
<evidence type="ECO:0000256" key="5">
    <source>
        <dbReference type="ARBA" id="ARBA00023136"/>
    </source>
</evidence>
<dbReference type="InterPro" id="IPR022775">
    <property type="entry name" value="AP_mu_sigma_su"/>
</dbReference>
<dbReference type="Proteomes" id="UP000030680">
    <property type="component" value="Unassembled WGS sequence"/>
</dbReference>
<feature type="domain" description="AP complex mu/sigma subunit" evidence="7">
    <location>
        <begin position="207"/>
        <end position="323"/>
    </location>
</feature>
<evidence type="ECO:0000313" key="8">
    <source>
        <dbReference type="EMBL" id="EME30265.1"/>
    </source>
</evidence>
<organism evidence="8 9">
    <name type="scientific">Galdieria sulphuraria</name>
    <name type="common">Red alga</name>
    <dbReference type="NCBI Taxonomy" id="130081"/>
    <lineage>
        <taxon>Eukaryota</taxon>
        <taxon>Rhodophyta</taxon>
        <taxon>Bangiophyceae</taxon>
        <taxon>Galdieriales</taxon>
        <taxon>Galdieriaceae</taxon>
        <taxon>Galdieria</taxon>
    </lineage>
</organism>
<evidence type="ECO:0000256" key="6">
    <source>
        <dbReference type="SAM" id="MobiDB-lite"/>
    </source>
</evidence>
<dbReference type="SUPFAM" id="SSF64356">
    <property type="entry name" value="SNARE-like"/>
    <property type="match status" value="1"/>
</dbReference>